<reference evidence="2" key="2">
    <citation type="submission" date="2015-01" db="EMBL/GenBank/DDBJ databases">
        <title>Evolutionary Origins and Diversification of the Mycorrhizal Mutualists.</title>
        <authorList>
            <consortium name="DOE Joint Genome Institute"/>
            <consortium name="Mycorrhizal Genomics Consortium"/>
            <person name="Kohler A."/>
            <person name="Kuo A."/>
            <person name="Nagy L.G."/>
            <person name="Floudas D."/>
            <person name="Copeland A."/>
            <person name="Barry K.W."/>
            <person name="Cichocki N."/>
            <person name="Veneault-Fourrey C."/>
            <person name="LaButti K."/>
            <person name="Lindquist E.A."/>
            <person name="Lipzen A."/>
            <person name="Lundell T."/>
            <person name="Morin E."/>
            <person name="Murat C."/>
            <person name="Riley R."/>
            <person name="Ohm R."/>
            <person name="Sun H."/>
            <person name="Tunlid A."/>
            <person name="Henrissat B."/>
            <person name="Grigoriev I.V."/>
            <person name="Hibbett D.S."/>
            <person name="Martin F."/>
        </authorList>
    </citation>
    <scope>NUCLEOTIDE SEQUENCE [LARGE SCALE GENOMIC DNA]</scope>
    <source>
        <strain evidence="2">F 1598</strain>
    </source>
</reference>
<dbReference type="EMBL" id="KN832974">
    <property type="protein sequence ID" value="KIM89989.1"/>
    <property type="molecule type" value="Genomic_DNA"/>
</dbReference>
<dbReference type="Proteomes" id="UP000054166">
    <property type="component" value="Unassembled WGS sequence"/>
</dbReference>
<reference evidence="1 2" key="1">
    <citation type="submission" date="2014-04" db="EMBL/GenBank/DDBJ databases">
        <authorList>
            <consortium name="DOE Joint Genome Institute"/>
            <person name="Kuo A."/>
            <person name="Tarkka M."/>
            <person name="Buscot F."/>
            <person name="Kohler A."/>
            <person name="Nagy L.G."/>
            <person name="Floudas D."/>
            <person name="Copeland A."/>
            <person name="Barry K.W."/>
            <person name="Cichocki N."/>
            <person name="Veneault-Fourrey C."/>
            <person name="LaButti K."/>
            <person name="Lindquist E.A."/>
            <person name="Lipzen A."/>
            <person name="Lundell T."/>
            <person name="Morin E."/>
            <person name="Murat C."/>
            <person name="Sun H."/>
            <person name="Tunlid A."/>
            <person name="Henrissat B."/>
            <person name="Grigoriev I.V."/>
            <person name="Hibbett D.S."/>
            <person name="Martin F."/>
            <person name="Nordberg H.P."/>
            <person name="Cantor M.N."/>
            <person name="Hua S.X."/>
        </authorList>
    </citation>
    <scope>NUCLEOTIDE SEQUENCE [LARGE SCALE GENOMIC DNA]</scope>
    <source>
        <strain evidence="1 2">F 1598</strain>
    </source>
</reference>
<evidence type="ECO:0000313" key="1">
    <source>
        <dbReference type="EMBL" id="KIM89989.1"/>
    </source>
</evidence>
<gene>
    <name evidence="1" type="ORF">PILCRDRAFT_203925</name>
</gene>
<sequence>MSVGVDMLSPISAIPSEVLSTIFEAVCLSSSLRPTRLPVEIVLSHVSGHWRSVSLNDPHLWTGIHVDLRASGHLPMTEAYLSRSGALLLDINLDLGYRTNTEQVDVASIYQILAAHIHRWYRLQLVCCQQELNTLLDLIPTPAAPHLRRIDISLDASTSDVNRDMINRDIFSQGASSLMYIRLRGVALQTCLPPLGAVTHLRIDEPARDSRTSPRKLSYLLSGLSALTHLVLSGDYEDDGIPPIPVELPSLRFLHTLIFTDMLPTILNMISAPQLESLLLEKIFPEDTDGFADLQDLTSGSPKFPSLKSLTLLPTSPRQEFPESTWRNVMRTFPSISHITLSFDNLTNFLVSLRPQKSGQTSQEPAVPLQNLCTMTLISQLRLFPSATAVLCNTVSARIIAGYPIRKLRLSKGILHGLRDKLDWLRARITLENTKQYQNIPRNTYFADLPDDEVWKPEEHDS</sequence>
<dbReference type="Gene3D" id="1.20.1280.50">
    <property type="match status" value="1"/>
</dbReference>
<dbReference type="AlphaFoldDB" id="A0A0C3GE75"/>
<accession>A0A0C3GE75</accession>
<dbReference type="HOGENOM" id="CLU_020999_3_3_1"/>
<dbReference type="InParanoid" id="A0A0C3GE75"/>
<evidence type="ECO:0000313" key="2">
    <source>
        <dbReference type="Proteomes" id="UP000054166"/>
    </source>
</evidence>
<keyword evidence="2" id="KW-1185">Reference proteome</keyword>
<dbReference type="SUPFAM" id="SSF52047">
    <property type="entry name" value="RNI-like"/>
    <property type="match status" value="1"/>
</dbReference>
<organism evidence="1 2">
    <name type="scientific">Piloderma croceum (strain F 1598)</name>
    <dbReference type="NCBI Taxonomy" id="765440"/>
    <lineage>
        <taxon>Eukaryota</taxon>
        <taxon>Fungi</taxon>
        <taxon>Dikarya</taxon>
        <taxon>Basidiomycota</taxon>
        <taxon>Agaricomycotina</taxon>
        <taxon>Agaricomycetes</taxon>
        <taxon>Agaricomycetidae</taxon>
        <taxon>Atheliales</taxon>
        <taxon>Atheliaceae</taxon>
        <taxon>Piloderma</taxon>
    </lineage>
</organism>
<name>A0A0C3GE75_PILCF</name>
<dbReference type="STRING" id="765440.A0A0C3GE75"/>
<proteinExistence type="predicted"/>
<protein>
    <submittedName>
        <fullName evidence="1">Uncharacterized protein</fullName>
    </submittedName>
</protein>
<dbReference type="Gene3D" id="3.80.10.10">
    <property type="entry name" value="Ribonuclease Inhibitor"/>
    <property type="match status" value="1"/>
</dbReference>
<dbReference type="InterPro" id="IPR032675">
    <property type="entry name" value="LRR_dom_sf"/>
</dbReference>
<dbReference type="OrthoDB" id="3244423at2759"/>